<keyword evidence="2" id="KW-1185">Reference proteome</keyword>
<organism evidence="1 2">
    <name type="scientific">Salininema proteolyticum</name>
    <dbReference type="NCBI Taxonomy" id="1607685"/>
    <lineage>
        <taxon>Bacteria</taxon>
        <taxon>Bacillati</taxon>
        <taxon>Actinomycetota</taxon>
        <taxon>Actinomycetes</taxon>
        <taxon>Glycomycetales</taxon>
        <taxon>Glycomycetaceae</taxon>
        <taxon>Salininema</taxon>
    </lineage>
</organism>
<gene>
    <name evidence="1" type="ORF">ACFPET_09495</name>
</gene>
<protein>
    <submittedName>
        <fullName evidence="1">Glyoxalase</fullName>
    </submittedName>
</protein>
<dbReference type="Proteomes" id="UP001595823">
    <property type="component" value="Unassembled WGS sequence"/>
</dbReference>
<reference evidence="2" key="1">
    <citation type="journal article" date="2019" name="Int. J. Syst. Evol. Microbiol.">
        <title>The Global Catalogue of Microorganisms (GCM) 10K type strain sequencing project: providing services to taxonomists for standard genome sequencing and annotation.</title>
        <authorList>
            <consortium name="The Broad Institute Genomics Platform"/>
            <consortium name="The Broad Institute Genome Sequencing Center for Infectious Disease"/>
            <person name="Wu L."/>
            <person name="Ma J."/>
        </authorList>
    </citation>
    <scope>NUCLEOTIDE SEQUENCE [LARGE SCALE GENOMIC DNA]</scope>
    <source>
        <strain evidence="2">IBRC-M 10908</strain>
    </source>
</reference>
<sequence length="241" mass="26998">MPDSVRANETAVPVLPCSDPEETLEFYRTLGFTVTAEQTRPYLYLALRWSGFDVHFRNPPQGHDPAAEDGGVCLIMVDSVAPYHSEFTEAMRAAYGRVLAKGLPRITRFRPGQSRFTLLDPSGNSLIFIQRDEPADRDHGGSRSLRGLARSLENARNFRDFKTDDEAAYRAVKSGWKRHGSEADPMDRALALAMLVELGTALEEDADRVRAWSDQLNRLELTDAQRRTIAEELTSTDILDA</sequence>
<dbReference type="SUPFAM" id="SSF54593">
    <property type="entry name" value="Glyoxalase/Bleomycin resistance protein/Dihydroxybiphenyl dioxygenase"/>
    <property type="match status" value="1"/>
</dbReference>
<evidence type="ECO:0000313" key="2">
    <source>
        <dbReference type="Proteomes" id="UP001595823"/>
    </source>
</evidence>
<dbReference type="RefSeq" id="WP_380620251.1">
    <property type="nucleotide sequence ID" value="NZ_JBHSDK010000013.1"/>
</dbReference>
<evidence type="ECO:0000313" key="1">
    <source>
        <dbReference type="EMBL" id="MFC4335430.1"/>
    </source>
</evidence>
<dbReference type="EMBL" id="JBHSDK010000013">
    <property type="protein sequence ID" value="MFC4335430.1"/>
    <property type="molecule type" value="Genomic_DNA"/>
</dbReference>
<proteinExistence type="predicted"/>
<dbReference type="Gene3D" id="3.10.180.10">
    <property type="entry name" value="2,3-Dihydroxybiphenyl 1,2-Dioxygenase, domain 1"/>
    <property type="match status" value="1"/>
</dbReference>
<comment type="caution">
    <text evidence="1">The sequence shown here is derived from an EMBL/GenBank/DDBJ whole genome shotgun (WGS) entry which is preliminary data.</text>
</comment>
<name>A0ABV8TXC4_9ACTN</name>
<accession>A0ABV8TXC4</accession>
<dbReference type="InterPro" id="IPR029068">
    <property type="entry name" value="Glyas_Bleomycin-R_OHBP_Dase"/>
</dbReference>